<proteinExistence type="predicted"/>
<keyword evidence="3 5" id="KW-1133">Transmembrane helix</keyword>
<keyword evidence="2 5" id="KW-0812">Transmembrane</keyword>
<evidence type="ECO:0000256" key="5">
    <source>
        <dbReference type="SAM" id="Phobius"/>
    </source>
</evidence>
<feature type="transmembrane region" description="Helical" evidence="5">
    <location>
        <begin position="138"/>
        <end position="157"/>
    </location>
</feature>
<evidence type="ECO:0000313" key="7">
    <source>
        <dbReference type="EMBL" id="GAA4507629.1"/>
    </source>
</evidence>
<name>A0ABP8QR87_9ACTN</name>
<keyword evidence="8" id="KW-1185">Reference proteome</keyword>
<sequence>MSSLLWLRRAFATFEGCAAPVYGLATAAGVCVPLVVGLITGRVVESQLVALGAFYVGVIGPQGRQGARARSMIIRVAVVTLFSWLGGLVSSHDWLMVVVTSAVAALGAAIPELGPMAALCTLVAALRPTTSPALYNGLLETLGGVWICVLLLAPWVAQRLRPLRAGIAAAACSVADTLDDLAGPDLDPGEWPRRRATAYSDLHSARVAYGLYRSGGFEEQRRPARIIAAIHQVMDEAAVLGALRLESRPYPTEWQAEFGAALTTVAVRLRTLGMAIETDTDDVPPDTVAAGSVPMGRSGEHDSRGVTGRAGLPTIALRLHADRIIGRMNASADTVCRVLAQERRIAGRRLPGIRAWWGRCVEAVRTRSPRFRHAARLGTALALTMILAIGLHLSHPHWLILTVLFSLRDSYTGTVRMVLQQAVGTTVGATAAAVALALMPGRITLLALIFISGALGFTLKPVNTGYWIMFGTPMTMLLIDFTAPLNWRAGILRIVLSLAGALLALLFAQMLFPAGIQRRIAERLARLLHTHAALARAVAEPSRSREARIRGADRKAASAAATLEAAGTRLRRKAGSPDEQISRIGETGRAARRLRDRLTSPASFAAVPVGPIATAARKVADHLDQGADEVLAFPDPGLATPQAEVGIRDQRPPEPPGRSRAGVLGHIVPGATFVEPAGIAGIRDMVYWLIADAERLRELSRATVACRPGGR</sequence>
<evidence type="ECO:0000256" key="3">
    <source>
        <dbReference type="ARBA" id="ARBA00022989"/>
    </source>
</evidence>
<feature type="transmembrane region" description="Helical" evidence="5">
    <location>
        <begin position="72"/>
        <end position="90"/>
    </location>
</feature>
<feature type="transmembrane region" description="Helical" evidence="5">
    <location>
        <begin position="377"/>
        <end position="398"/>
    </location>
</feature>
<feature type="transmembrane region" description="Helical" evidence="5">
    <location>
        <begin position="102"/>
        <end position="126"/>
    </location>
</feature>
<dbReference type="RefSeq" id="WP_345470573.1">
    <property type="nucleotide sequence ID" value="NZ_BAABHF010000041.1"/>
</dbReference>
<accession>A0ABP8QR87</accession>
<evidence type="ECO:0000256" key="2">
    <source>
        <dbReference type="ARBA" id="ARBA00022692"/>
    </source>
</evidence>
<feature type="domain" description="Integral membrane bound transporter" evidence="6">
    <location>
        <begin position="385"/>
        <end position="507"/>
    </location>
</feature>
<evidence type="ECO:0000256" key="1">
    <source>
        <dbReference type="ARBA" id="ARBA00004141"/>
    </source>
</evidence>
<evidence type="ECO:0000256" key="4">
    <source>
        <dbReference type="ARBA" id="ARBA00023136"/>
    </source>
</evidence>
<feature type="transmembrane region" description="Helical" evidence="5">
    <location>
        <begin position="21"/>
        <end position="39"/>
    </location>
</feature>
<reference evidence="8" key="1">
    <citation type="journal article" date="2019" name="Int. J. Syst. Evol. Microbiol.">
        <title>The Global Catalogue of Microorganisms (GCM) 10K type strain sequencing project: providing services to taxonomists for standard genome sequencing and annotation.</title>
        <authorList>
            <consortium name="The Broad Institute Genomics Platform"/>
            <consortium name="The Broad Institute Genome Sequencing Center for Infectious Disease"/>
            <person name="Wu L."/>
            <person name="Ma J."/>
        </authorList>
    </citation>
    <scope>NUCLEOTIDE SEQUENCE [LARGE SCALE GENOMIC DNA]</scope>
    <source>
        <strain evidence="8">JCM 17933</strain>
    </source>
</reference>
<dbReference type="Pfam" id="PF13515">
    <property type="entry name" value="FUSC_2"/>
    <property type="match status" value="1"/>
</dbReference>
<protein>
    <recommendedName>
        <fullName evidence="6">Integral membrane bound transporter domain-containing protein</fullName>
    </recommendedName>
</protein>
<keyword evidence="4 5" id="KW-0472">Membrane</keyword>
<evidence type="ECO:0000313" key="8">
    <source>
        <dbReference type="Proteomes" id="UP001500503"/>
    </source>
</evidence>
<gene>
    <name evidence="7" type="ORF">GCM10023191_066300</name>
</gene>
<evidence type="ECO:0000259" key="6">
    <source>
        <dbReference type="Pfam" id="PF13515"/>
    </source>
</evidence>
<comment type="subcellular location">
    <subcellularLocation>
        <location evidence="1">Membrane</location>
        <topology evidence="1">Multi-pass membrane protein</topology>
    </subcellularLocation>
</comment>
<dbReference type="InterPro" id="IPR049453">
    <property type="entry name" value="Memb_transporter_dom"/>
</dbReference>
<feature type="transmembrane region" description="Helical" evidence="5">
    <location>
        <begin position="490"/>
        <end position="516"/>
    </location>
</feature>
<dbReference type="EMBL" id="BAABHF010000041">
    <property type="protein sequence ID" value="GAA4507629.1"/>
    <property type="molecule type" value="Genomic_DNA"/>
</dbReference>
<comment type="caution">
    <text evidence="7">The sequence shown here is derived from an EMBL/GenBank/DDBJ whole genome shotgun (WGS) entry which is preliminary data.</text>
</comment>
<organism evidence="7 8">
    <name type="scientific">Actinoallomurus oryzae</name>
    <dbReference type="NCBI Taxonomy" id="502180"/>
    <lineage>
        <taxon>Bacteria</taxon>
        <taxon>Bacillati</taxon>
        <taxon>Actinomycetota</taxon>
        <taxon>Actinomycetes</taxon>
        <taxon>Streptosporangiales</taxon>
        <taxon>Thermomonosporaceae</taxon>
        <taxon>Actinoallomurus</taxon>
    </lineage>
</organism>
<dbReference type="Proteomes" id="UP001500503">
    <property type="component" value="Unassembled WGS sequence"/>
</dbReference>